<comment type="caution">
    <text evidence="1">The sequence shown here is derived from an EMBL/GenBank/DDBJ whole genome shotgun (WGS) entry which is preliminary data.</text>
</comment>
<name>A0A438C6A5_VITVI</name>
<dbReference type="EMBL" id="QGNW01002513">
    <property type="protein sequence ID" value="RVW18771.1"/>
    <property type="molecule type" value="Genomic_DNA"/>
</dbReference>
<sequence length="242" mass="27949">MLRDFGEIAQCSWGSATLAHLYQELCRASLDSVETIAGPLQLCNYGHGNDYMWDVLVDVGRSLPHAPVPKDERFPPDALGSRDEFDRQRSDKFGLIQGISSTSPIDYDFHSIDGHGRPPFDWRLYHEHYVALWEAKGDHIVTAEPIKPHMDYHALYMTWYHRITHRFITPMDDFGPMRYQATALFAHLLIETMTSIISREGHALEDSDSDAYRMSIEEVGLQLSRQLLDYHLFEVGRHLREM</sequence>
<dbReference type="Proteomes" id="UP000288805">
    <property type="component" value="Unassembled WGS sequence"/>
</dbReference>
<gene>
    <name evidence="1" type="primary">MAIL3_205</name>
    <name evidence="1" type="ORF">CK203_107752</name>
</gene>
<protein>
    <submittedName>
        <fullName evidence="1">Serine/threonine-protein phosphatase 7 long form-like</fullName>
    </submittedName>
</protein>
<reference evidence="1 2" key="1">
    <citation type="journal article" date="2018" name="PLoS Genet.">
        <title>Population sequencing reveals clonal diversity and ancestral inbreeding in the grapevine cultivar Chardonnay.</title>
        <authorList>
            <person name="Roach M.J."/>
            <person name="Johnson D.L."/>
            <person name="Bohlmann J."/>
            <person name="van Vuuren H.J."/>
            <person name="Jones S.J."/>
            <person name="Pretorius I.S."/>
            <person name="Schmidt S.A."/>
            <person name="Borneman A.R."/>
        </authorList>
    </citation>
    <scope>NUCLEOTIDE SEQUENCE [LARGE SCALE GENOMIC DNA]</scope>
    <source>
        <strain evidence="2">cv. Chardonnay</strain>
        <tissue evidence="1">Leaf</tissue>
    </source>
</reference>
<evidence type="ECO:0000313" key="2">
    <source>
        <dbReference type="Proteomes" id="UP000288805"/>
    </source>
</evidence>
<proteinExistence type="predicted"/>
<dbReference type="AlphaFoldDB" id="A0A438C6A5"/>
<accession>A0A438C6A5</accession>
<organism evidence="1 2">
    <name type="scientific">Vitis vinifera</name>
    <name type="common">Grape</name>
    <dbReference type="NCBI Taxonomy" id="29760"/>
    <lineage>
        <taxon>Eukaryota</taxon>
        <taxon>Viridiplantae</taxon>
        <taxon>Streptophyta</taxon>
        <taxon>Embryophyta</taxon>
        <taxon>Tracheophyta</taxon>
        <taxon>Spermatophyta</taxon>
        <taxon>Magnoliopsida</taxon>
        <taxon>eudicotyledons</taxon>
        <taxon>Gunneridae</taxon>
        <taxon>Pentapetalae</taxon>
        <taxon>rosids</taxon>
        <taxon>Vitales</taxon>
        <taxon>Vitaceae</taxon>
        <taxon>Viteae</taxon>
        <taxon>Vitis</taxon>
    </lineage>
</organism>
<evidence type="ECO:0000313" key="1">
    <source>
        <dbReference type="EMBL" id="RVW18771.1"/>
    </source>
</evidence>